<gene>
    <name evidence="1" type="ORF">M422DRAFT_257573</name>
</gene>
<dbReference type="OrthoDB" id="295078at2759"/>
<reference evidence="1 2" key="1">
    <citation type="submission" date="2014-06" db="EMBL/GenBank/DDBJ databases">
        <title>Evolutionary Origins and Diversification of the Mycorrhizal Mutualists.</title>
        <authorList>
            <consortium name="DOE Joint Genome Institute"/>
            <consortium name="Mycorrhizal Genomics Consortium"/>
            <person name="Kohler A."/>
            <person name="Kuo A."/>
            <person name="Nagy L.G."/>
            <person name="Floudas D."/>
            <person name="Copeland A."/>
            <person name="Barry K.W."/>
            <person name="Cichocki N."/>
            <person name="Veneault-Fourrey C."/>
            <person name="LaButti K."/>
            <person name="Lindquist E.A."/>
            <person name="Lipzen A."/>
            <person name="Lundell T."/>
            <person name="Morin E."/>
            <person name="Murat C."/>
            <person name="Riley R."/>
            <person name="Ohm R."/>
            <person name="Sun H."/>
            <person name="Tunlid A."/>
            <person name="Henrissat B."/>
            <person name="Grigoriev I.V."/>
            <person name="Hibbett D.S."/>
            <person name="Martin F."/>
        </authorList>
    </citation>
    <scope>NUCLEOTIDE SEQUENCE [LARGE SCALE GENOMIC DNA]</scope>
    <source>
        <strain evidence="1 2">SS14</strain>
    </source>
</reference>
<name>A0A0C9VNZ8_SPHS4</name>
<organism evidence="1 2">
    <name type="scientific">Sphaerobolus stellatus (strain SS14)</name>
    <dbReference type="NCBI Taxonomy" id="990650"/>
    <lineage>
        <taxon>Eukaryota</taxon>
        <taxon>Fungi</taxon>
        <taxon>Dikarya</taxon>
        <taxon>Basidiomycota</taxon>
        <taxon>Agaricomycotina</taxon>
        <taxon>Agaricomycetes</taxon>
        <taxon>Phallomycetidae</taxon>
        <taxon>Geastrales</taxon>
        <taxon>Sphaerobolaceae</taxon>
        <taxon>Sphaerobolus</taxon>
    </lineage>
</organism>
<dbReference type="EMBL" id="KN837151">
    <property type="protein sequence ID" value="KIJ39521.1"/>
    <property type="molecule type" value="Genomic_DNA"/>
</dbReference>
<protein>
    <submittedName>
        <fullName evidence="1">Uncharacterized protein</fullName>
    </submittedName>
</protein>
<evidence type="ECO:0000313" key="1">
    <source>
        <dbReference type="EMBL" id="KIJ39521.1"/>
    </source>
</evidence>
<dbReference type="HOGENOM" id="CLU_1960992_0_0_1"/>
<accession>A0A0C9VNZ8</accession>
<proteinExistence type="predicted"/>
<sequence length="128" mass="15014">MAAYLPQYSQVKPKGQEANLADLFVRHAAMVQITPYMLDVYAPEYENSMHKWETHAVEMNNLWNINRNFLTWQIKPLEASLAQLNTEYSKEELEVELVWYKLLYAELMHKSEDAASSHQLSMLPPNRK</sequence>
<dbReference type="AlphaFoldDB" id="A0A0C9VNZ8"/>
<evidence type="ECO:0000313" key="2">
    <source>
        <dbReference type="Proteomes" id="UP000054279"/>
    </source>
</evidence>
<dbReference type="Proteomes" id="UP000054279">
    <property type="component" value="Unassembled WGS sequence"/>
</dbReference>
<keyword evidence="2" id="KW-1185">Reference proteome</keyword>